<dbReference type="AlphaFoldDB" id="A0AAN4ZK86"/>
<accession>A0AAN4ZK86</accession>
<organism evidence="1 2">
    <name type="scientific">Pristionchus mayeri</name>
    <dbReference type="NCBI Taxonomy" id="1317129"/>
    <lineage>
        <taxon>Eukaryota</taxon>
        <taxon>Metazoa</taxon>
        <taxon>Ecdysozoa</taxon>
        <taxon>Nematoda</taxon>
        <taxon>Chromadorea</taxon>
        <taxon>Rhabditida</taxon>
        <taxon>Rhabditina</taxon>
        <taxon>Diplogasteromorpha</taxon>
        <taxon>Diplogasteroidea</taxon>
        <taxon>Neodiplogasteridae</taxon>
        <taxon>Pristionchus</taxon>
    </lineage>
</organism>
<dbReference type="Proteomes" id="UP001328107">
    <property type="component" value="Unassembled WGS sequence"/>
</dbReference>
<proteinExistence type="predicted"/>
<reference evidence="2" key="1">
    <citation type="submission" date="2022-10" db="EMBL/GenBank/DDBJ databases">
        <title>Genome assembly of Pristionchus species.</title>
        <authorList>
            <person name="Yoshida K."/>
            <person name="Sommer R.J."/>
        </authorList>
    </citation>
    <scope>NUCLEOTIDE SEQUENCE [LARGE SCALE GENOMIC DNA]</scope>
    <source>
        <strain evidence="2">RS5460</strain>
    </source>
</reference>
<evidence type="ECO:0000313" key="1">
    <source>
        <dbReference type="EMBL" id="GMR39160.1"/>
    </source>
</evidence>
<dbReference type="EMBL" id="BTRK01000002">
    <property type="protein sequence ID" value="GMR39160.1"/>
    <property type="molecule type" value="Genomic_DNA"/>
</dbReference>
<gene>
    <name evidence="1" type="ORF">PMAYCL1PPCAC_09355</name>
</gene>
<sequence length="69" mass="7897">LFIDTHIFVKIQHSTYHISKNSVIFLWKFRSHPVVIVSHQIVGKDLSVVNAVDVPKVSDSLKLQSRLKC</sequence>
<feature type="non-terminal residue" evidence="1">
    <location>
        <position position="1"/>
    </location>
</feature>
<protein>
    <submittedName>
        <fullName evidence="1">Uncharacterized protein</fullName>
    </submittedName>
</protein>
<evidence type="ECO:0000313" key="2">
    <source>
        <dbReference type="Proteomes" id="UP001328107"/>
    </source>
</evidence>
<name>A0AAN4ZK86_9BILA</name>
<comment type="caution">
    <text evidence="1">The sequence shown here is derived from an EMBL/GenBank/DDBJ whole genome shotgun (WGS) entry which is preliminary data.</text>
</comment>
<keyword evidence="2" id="KW-1185">Reference proteome</keyword>